<accession>A0AAN7NPM4</accession>
<dbReference type="InterPro" id="IPR000008">
    <property type="entry name" value="C2_dom"/>
</dbReference>
<dbReference type="PANTHER" id="PTHR14240">
    <property type="entry name" value="RETINITIS PIGMENTOSA GTPASE REGULATOR-INTERACTING PROTEIN"/>
    <property type="match status" value="1"/>
</dbReference>
<organism evidence="9 10">
    <name type="scientific">Mycteria americana</name>
    <name type="common">Wood stork</name>
    <dbReference type="NCBI Taxonomy" id="33587"/>
    <lineage>
        <taxon>Eukaryota</taxon>
        <taxon>Metazoa</taxon>
        <taxon>Chordata</taxon>
        <taxon>Craniata</taxon>
        <taxon>Vertebrata</taxon>
        <taxon>Euteleostomi</taxon>
        <taxon>Archelosauria</taxon>
        <taxon>Archosauria</taxon>
        <taxon>Dinosauria</taxon>
        <taxon>Saurischia</taxon>
        <taxon>Theropoda</taxon>
        <taxon>Coelurosauria</taxon>
        <taxon>Aves</taxon>
        <taxon>Neognathae</taxon>
        <taxon>Neoaves</taxon>
        <taxon>Aequornithes</taxon>
        <taxon>Ciconiiformes</taxon>
        <taxon>Ciconiidae</taxon>
        <taxon>Mycteria</taxon>
    </lineage>
</organism>
<feature type="coiled-coil region" evidence="6">
    <location>
        <begin position="487"/>
        <end position="549"/>
    </location>
</feature>
<dbReference type="SMART" id="SM00239">
    <property type="entry name" value="C2"/>
    <property type="match status" value="1"/>
</dbReference>
<evidence type="ECO:0000313" key="10">
    <source>
        <dbReference type="Proteomes" id="UP001333110"/>
    </source>
</evidence>
<feature type="compositionally biased region" description="Polar residues" evidence="7">
    <location>
        <begin position="1046"/>
        <end position="1059"/>
    </location>
</feature>
<dbReference type="Pfam" id="PF11618">
    <property type="entry name" value="C2-C2_1"/>
    <property type="match status" value="1"/>
</dbReference>
<dbReference type="InterPro" id="IPR035892">
    <property type="entry name" value="C2_domain_sf"/>
</dbReference>
<feature type="coiled-coil region" evidence="6">
    <location>
        <begin position="207"/>
        <end position="255"/>
    </location>
</feature>
<comment type="caution">
    <text evidence="9">The sequence shown here is derived from an EMBL/GenBank/DDBJ whole genome shotgun (WGS) entry which is preliminary data.</text>
</comment>
<comment type="subcellular location">
    <subcellularLocation>
        <location evidence="1">Cell projection</location>
        <location evidence="1">Cilium</location>
    </subcellularLocation>
</comment>
<feature type="compositionally biased region" description="Acidic residues" evidence="7">
    <location>
        <begin position="1060"/>
        <end position="1072"/>
    </location>
</feature>
<feature type="region of interest" description="Disordered" evidence="7">
    <location>
        <begin position="947"/>
        <end position="974"/>
    </location>
</feature>
<dbReference type="CDD" id="cd00030">
    <property type="entry name" value="C2"/>
    <property type="match status" value="1"/>
</dbReference>
<evidence type="ECO:0000256" key="3">
    <source>
        <dbReference type="ARBA" id="ARBA00023054"/>
    </source>
</evidence>
<dbReference type="AlphaFoldDB" id="A0AAN7NPM4"/>
<feature type="coiled-coil region" evidence="6">
    <location>
        <begin position="47"/>
        <end position="139"/>
    </location>
</feature>
<dbReference type="PROSITE" id="PS50004">
    <property type="entry name" value="C2"/>
    <property type="match status" value="1"/>
</dbReference>
<dbReference type="GO" id="GO:0005856">
    <property type="term" value="C:cytoskeleton"/>
    <property type="evidence" value="ECO:0007669"/>
    <property type="project" value="UniProtKB-ARBA"/>
</dbReference>
<dbReference type="GO" id="GO:0031870">
    <property type="term" value="F:thromboxane A2 receptor binding"/>
    <property type="evidence" value="ECO:0007669"/>
    <property type="project" value="TreeGrafter"/>
</dbReference>
<keyword evidence="5" id="KW-0966">Cell projection</keyword>
<keyword evidence="4" id="KW-0969">Cilium</keyword>
<evidence type="ECO:0000256" key="7">
    <source>
        <dbReference type="SAM" id="MobiDB-lite"/>
    </source>
</evidence>
<dbReference type="InterPro" id="IPR041091">
    <property type="entry name" value="RPGRIP1_C"/>
</dbReference>
<dbReference type="Gene3D" id="2.60.40.150">
    <property type="entry name" value="C2 domain"/>
    <property type="match status" value="3"/>
</dbReference>
<keyword evidence="10" id="KW-1185">Reference proteome</keyword>
<protein>
    <recommendedName>
        <fullName evidence="8">C2 domain-containing protein</fullName>
    </recommendedName>
</protein>
<dbReference type="InterPro" id="IPR021656">
    <property type="entry name" value="C2-C2_1"/>
</dbReference>
<evidence type="ECO:0000256" key="1">
    <source>
        <dbReference type="ARBA" id="ARBA00004138"/>
    </source>
</evidence>
<dbReference type="GO" id="GO:0005737">
    <property type="term" value="C:cytoplasm"/>
    <property type="evidence" value="ECO:0007669"/>
    <property type="project" value="UniProtKB-ARBA"/>
</dbReference>
<feature type="coiled-coil region" evidence="6">
    <location>
        <begin position="399"/>
        <end position="450"/>
    </location>
</feature>
<proteinExistence type="inferred from homology"/>
<dbReference type="SUPFAM" id="SSF49562">
    <property type="entry name" value="C2 domain (Calcium/lipid-binding domain, CaLB)"/>
    <property type="match status" value="2"/>
</dbReference>
<dbReference type="InterPro" id="IPR031139">
    <property type="entry name" value="RPGRIP1_fam"/>
</dbReference>
<dbReference type="GO" id="GO:0032391">
    <property type="term" value="C:photoreceptor connecting cilium"/>
    <property type="evidence" value="ECO:0007669"/>
    <property type="project" value="TreeGrafter"/>
</dbReference>
<dbReference type="Pfam" id="PF00168">
    <property type="entry name" value="C2"/>
    <property type="match status" value="1"/>
</dbReference>
<evidence type="ECO:0000256" key="2">
    <source>
        <dbReference type="ARBA" id="ARBA00006042"/>
    </source>
</evidence>
<dbReference type="GO" id="GO:0046548">
    <property type="term" value="P:retinal rod cell development"/>
    <property type="evidence" value="ECO:0007669"/>
    <property type="project" value="TreeGrafter"/>
</dbReference>
<evidence type="ECO:0000256" key="4">
    <source>
        <dbReference type="ARBA" id="ARBA00023069"/>
    </source>
</evidence>
<feature type="compositionally biased region" description="Polar residues" evidence="7">
    <location>
        <begin position="947"/>
        <end position="960"/>
    </location>
</feature>
<feature type="region of interest" description="Disordered" evidence="7">
    <location>
        <begin position="1001"/>
        <end position="1093"/>
    </location>
</feature>
<comment type="similarity">
    <text evidence="2">Belongs to the RPGRIP1 family.</text>
</comment>
<dbReference type="FunFam" id="2.60.40.150:FF:000073">
    <property type="entry name" value="protein fantom isoform X1"/>
    <property type="match status" value="1"/>
</dbReference>
<name>A0AAN7NPM4_MYCAM</name>
<dbReference type="Pfam" id="PF18111">
    <property type="entry name" value="RPGR1_C"/>
    <property type="match status" value="1"/>
</dbReference>
<keyword evidence="3 6" id="KW-0175">Coiled coil</keyword>
<evidence type="ECO:0000256" key="6">
    <source>
        <dbReference type="SAM" id="Coils"/>
    </source>
</evidence>
<dbReference type="Proteomes" id="UP001333110">
    <property type="component" value="Unassembled WGS sequence"/>
</dbReference>
<feature type="compositionally biased region" description="Basic and acidic residues" evidence="7">
    <location>
        <begin position="1013"/>
        <end position="1044"/>
    </location>
</feature>
<dbReference type="FunFam" id="2.60.40.150:FF:000075">
    <property type="entry name" value="protein fantom isoform X1"/>
    <property type="match status" value="1"/>
</dbReference>
<sequence>MSVPVDETVGDLPVRDVGLTLAGIGGLQESLTTQNVKARQAVSRISREELEDRFLRLRDENILLKQHANKQEEKIKRMATKLIRLVNDKKRSEQVGGGPKRLGQAVELEEMIEHLQERVRELEKQNESLRSKLISTKQQLQIQGHRPCPYRYVQSRINTGLKKVSEAAGMPEHAKKGMRFQDLEVRSPNLMLPRYGQSLLEDPRAEIRNLETVIESQKEHIEELEHAREILVSQLRRKEKEIEESVLRLKEQETTSQRLNIRDNVEMIKVHKQLVEKSNALSAMEGKFLQLQENQRNLKMSHDALIAKGDELNVQLKEERLKCLHLEKELQSVTISNLRAEELQERINDLEKEKELMRENYDKLYCSVFSMTHEQQWILKEQQLKLQIAKLETAIKSDLADKNEILDKIKVEREQKEKLMQENKDLQLCYLEHKQQLDELKNRMKFLTKESDIDVAELNEALLLIKVQKQQKNGDLTFLEKVDDDIHKDLEHSMQELQLTHAETVQELEKTRNMLIVQHKINKDYQTEVEAVTQKMESLQKDYELKLEQYVHLLDIRAARIRKLEAQLRDIVYGTKPHKSRPELLPGDPVDEFDETLHLERGENLFEIHISKVIFSSVAMHAFGDHEPATFCTYAFYDFELQTTPVVYGRTPSYDFTSQYLVQADDCFLHYIQQNSITLEVHHAYGTDYETVAACQLKFHEILENNGKIYSTANLVGIKENIQNYGTVEYWIKLRVPMDQAISLYKERSKALGYITSNFRECKQPSQQILGTAQVSTSTDGNLNELHITIKCCNNLQSRKKHLQPNPYVVYKFFDFADHDTPLIPSSNNPQIDDHMCFQVPMNADLDRYLKSESLNFYVFDDDETEEGAYVGKANVPLISLAHDRSISGTFELTDSERRATGTITVELKWKFVYLPPSGSTVAADLVNYIQNEKSVATKLLAEEKTQTPALSPSFTSSGAKPTPKPRQRAAQADKKVSFLDLSTIQLAGSVVEKNTEVAQKRKASSVPSVSEHVVHEVKQERLADDKVKEMAEEIQQEKEDLSHLSEGQLTDQSSVTSGDETEITEELEPEDRDDKQENDAIESVTDSDDCIVSSPVSKNIKQATEKIRIEIISLGLTESRIASDETIQQLFIECRLSNFLAEETPLSLPKPTSGQRIHYNYSNVIHVDKANNHARREYLKSMLLKPDLHTDSLRFTVVSDPPEDEQDLECEDIGFTYVSLREILRKQRDIIEQDIDVFDSQDDSAVIGKLKVTVEALHALRSVYEECRDD</sequence>
<feature type="coiled-coil region" evidence="6">
    <location>
        <begin position="333"/>
        <end position="367"/>
    </location>
</feature>
<dbReference type="GO" id="GO:1905515">
    <property type="term" value="P:non-motile cilium assembly"/>
    <property type="evidence" value="ECO:0007669"/>
    <property type="project" value="TreeGrafter"/>
</dbReference>
<evidence type="ECO:0000313" key="9">
    <source>
        <dbReference type="EMBL" id="KAK4814808.1"/>
    </source>
</evidence>
<reference evidence="9 10" key="1">
    <citation type="journal article" date="2023" name="J. Hered.">
        <title>Chromosome-level genome of the wood stork (Mycteria americana) provides insight into avian chromosome evolution.</title>
        <authorList>
            <person name="Flamio R. Jr."/>
            <person name="Ramstad K.M."/>
        </authorList>
    </citation>
    <scope>NUCLEOTIDE SEQUENCE [LARGE SCALE GENOMIC DNA]</scope>
    <source>
        <strain evidence="9">JAX WOST 10</strain>
    </source>
</reference>
<dbReference type="EMBL" id="JAUNZN010000011">
    <property type="protein sequence ID" value="KAK4814808.1"/>
    <property type="molecule type" value="Genomic_DNA"/>
</dbReference>
<evidence type="ECO:0000256" key="5">
    <source>
        <dbReference type="ARBA" id="ARBA00023273"/>
    </source>
</evidence>
<dbReference type="PANTHER" id="PTHR14240:SF4">
    <property type="entry name" value="PROTEIN FANTOM"/>
    <property type="match status" value="1"/>
</dbReference>
<gene>
    <name evidence="9" type="ORF">QYF61_027394</name>
</gene>
<evidence type="ECO:0000259" key="8">
    <source>
        <dbReference type="PROSITE" id="PS50004"/>
    </source>
</evidence>
<feature type="domain" description="C2" evidence="8">
    <location>
        <begin position="769"/>
        <end position="891"/>
    </location>
</feature>